<dbReference type="InterPro" id="IPR038883">
    <property type="entry name" value="AN11006-like"/>
</dbReference>
<organism evidence="3 4">
    <name type="scientific">Diplocarpon rosae</name>
    <dbReference type="NCBI Taxonomy" id="946125"/>
    <lineage>
        <taxon>Eukaryota</taxon>
        <taxon>Fungi</taxon>
        <taxon>Dikarya</taxon>
        <taxon>Ascomycota</taxon>
        <taxon>Pezizomycotina</taxon>
        <taxon>Leotiomycetes</taxon>
        <taxon>Helotiales</taxon>
        <taxon>Drepanopezizaceae</taxon>
        <taxon>Diplocarpon</taxon>
    </lineage>
</organism>
<protein>
    <recommendedName>
        <fullName evidence="2">DUF7730 domain-containing protein</fullName>
    </recommendedName>
</protein>
<evidence type="ECO:0000259" key="2">
    <source>
        <dbReference type="Pfam" id="PF24864"/>
    </source>
</evidence>
<evidence type="ECO:0000313" key="3">
    <source>
        <dbReference type="EMBL" id="KAK2627020.1"/>
    </source>
</evidence>
<dbReference type="Pfam" id="PF24864">
    <property type="entry name" value="DUF7730"/>
    <property type="match status" value="1"/>
</dbReference>
<keyword evidence="4" id="KW-1185">Reference proteome</keyword>
<feature type="compositionally biased region" description="Low complexity" evidence="1">
    <location>
        <begin position="15"/>
        <end position="33"/>
    </location>
</feature>
<dbReference type="AlphaFoldDB" id="A0AAD9T2B3"/>
<feature type="region of interest" description="Disordered" evidence="1">
    <location>
        <begin position="1"/>
        <end position="33"/>
    </location>
</feature>
<sequence length="342" mass="38425">MSSSLSSLDENMSQKTASTTATTTKTNTLTTGKTPQYTTAISSLLTLPLELRLQIYKHLFPPRHHKIAGNTPSTPYFYNSPRTLITYTFGHSPPLTHFNTKIKAKSPNYLLTTNSHASLPHPSIHPAILRTGTQILHEALPMLYSSSRTVWDFGTHIEAVESFFGARDERARTCVKSLRIAFELPVSISENPGLRMADRKMKAWDRMVRFVCEEMTGLERLDLTLWWSDGSCGVLPVRDSDSDSDLIAPSDEGFGSSDTSHSERRTMIAWRESPFTSEILSLPSLISAKITEWTARPPTGIFGTEGKMWDSWAAERMVVDPVLRERMVKKGVVGEEVWELRF</sequence>
<reference evidence="3" key="1">
    <citation type="submission" date="2023-06" db="EMBL/GenBank/DDBJ databases">
        <title>Draft genome of Marssonina rosae.</title>
        <authorList>
            <person name="Cheng Q."/>
        </authorList>
    </citation>
    <scope>NUCLEOTIDE SEQUENCE</scope>
    <source>
        <strain evidence="3">R4</strain>
    </source>
</reference>
<evidence type="ECO:0000313" key="4">
    <source>
        <dbReference type="Proteomes" id="UP001285354"/>
    </source>
</evidence>
<comment type="caution">
    <text evidence="3">The sequence shown here is derived from an EMBL/GenBank/DDBJ whole genome shotgun (WGS) entry which is preliminary data.</text>
</comment>
<evidence type="ECO:0000256" key="1">
    <source>
        <dbReference type="SAM" id="MobiDB-lite"/>
    </source>
</evidence>
<feature type="domain" description="DUF7730" evidence="2">
    <location>
        <begin position="42"/>
        <end position="226"/>
    </location>
</feature>
<name>A0AAD9T2B3_9HELO</name>
<dbReference type="EMBL" id="JAUBYV010000005">
    <property type="protein sequence ID" value="KAK2627020.1"/>
    <property type="molecule type" value="Genomic_DNA"/>
</dbReference>
<proteinExistence type="predicted"/>
<dbReference type="PANTHER" id="PTHR42085">
    <property type="entry name" value="F-BOX DOMAIN-CONTAINING PROTEIN"/>
    <property type="match status" value="1"/>
</dbReference>
<dbReference type="PANTHER" id="PTHR42085:SF1">
    <property type="entry name" value="F-BOX DOMAIN-CONTAINING PROTEIN"/>
    <property type="match status" value="1"/>
</dbReference>
<gene>
    <name evidence="3" type="ORF">QTJ16_004195</name>
</gene>
<accession>A0AAD9T2B3</accession>
<dbReference type="Proteomes" id="UP001285354">
    <property type="component" value="Unassembled WGS sequence"/>
</dbReference>
<dbReference type="InterPro" id="IPR056632">
    <property type="entry name" value="DUF7730"/>
</dbReference>